<evidence type="ECO:0000256" key="1">
    <source>
        <dbReference type="SAM" id="MobiDB-lite"/>
    </source>
</evidence>
<reference evidence="3" key="1">
    <citation type="submission" date="2022-06" db="EMBL/GenBank/DDBJ databases">
        <authorList>
            <person name="Berger JAMES D."/>
            <person name="Berger JAMES D."/>
        </authorList>
    </citation>
    <scope>NUCLEOTIDE SEQUENCE [LARGE SCALE GENOMIC DNA]</scope>
</reference>
<feature type="compositionally biased region" description="Basic and acidic residues" evidence="1">
    <location>
        <begin position="42"/>
        <end position="52"/>
    </location>
</feature>
<dbReference type="AlphaFoldDB" id="A0AA85IZM5"/>
<evidence type="ECO:0000313" key="4">
    <source>
        <dbReference type="WBParaSite" id="TREG1_131270.1"/>
    </source>
</evidence>
<dbReference type="PANTHER" id="PTHR45691:SF6">
    <property type="entry name" value="PROTEIN DIAPHANOUS"/>
    <property type="match status" value="1"/>
</dbReference>
<dbReference type="Proteomes" id="UP000050795">
    <property type="component" value="Unassembled WGS sequence"/>
</dbReference>
<reference evidence="4" key="2">
    <citation type="submission" date="2023-11" db="UniProtKB">
        <authorList>
            <consortium name="WormBaseParasite"/>
        </authorList>
    </citation>
    <scope>IDENTIFICATION</scope>
</reference>
<feature type="region of interest" description="Disordered" evidence="1">
    <location>
        <begin position="236"/>
        <end position="268"/>
    </location>
</feature>
<feature type="region of interest" description="Disordered" evidence="1">
    <location>
        <begin position="1"/>
        <end position="197"/>
    </location>
</feature>
<organism evidence="3 4">
    <name type="scientific">Trichobilharzia regenti</name>
    <name type="common">Nasal bird schistosome</name>
    <dbReference type="NCBI Taxonomy" id="157069"/>
    <lineage>
        <taxon>Eukaryota</taxon>
        <taxon>Metazoa</taxon>
        <taxon>Spiralia</taxon>
        <taxon>Lophotrochozoa</taxon>
        <taxon>Platyhelminthes</taxon>
        <taxon>Trematoda</taxon>
        <taxon>Digenea</taxon>
        <taxon>Strigeidida</taxon>
        <taxon>Schistosomatoidea</taxon>
        <taxon>Schistosomatidae</taxon>
        <taxon>Trichobilharzia</taxon>
    </lineage>
</organism>
<evidence type="ECO:0000259" key="2">
    <source>
        <dbReference type="PROSITE" id="PS51082"/>
    </source>
</evidence>
<sequence>MSVPPPPPPPQLKFTRPPPKQVSESSGPAFLADIKAGKALRKVPDSEKRDRSAPLASKCTDRNDAGSGSGTVSSISGGVCPPPMGLPNPFANGAPKLRPVGSVDVSRNNTVQNSVTRQPVGGYAKNPAPPPPPPTAPPLPQSSPPPSPPPASFVFPNTISSDIPSTTPYTVYQQRPNPVSNGISRVGSTNTDMNGIPVGQSTKVIRISSSGNSLNGNGNYNGEAISSTTTTPLLPSCVYDLNVPPPPPPPPPTTTTTTMMNSRAHPTPPPPPSIGNDYLNSNGGNNTNNNIASLVRQFEARFTFLDIGNIPVPKAYHGPKTYRSTASINHNINNNDGHRTQVPHRVAPSAPRNY</sequence>
<feature type="compositionally biased region" description="Polar residues" evidence="1">
    <location>
        <begin position="105"/>
        <end position="117"/>
    </location>
</feature>
<feature type="compositionally biased region" description="Polar residues" evidence="1">
    <location>
        <begin position="155"/>
        <end position="197"/>
    </location>
</feature>
<protein>
    <recommendedName>
        <fullName evidence="2">WH2 domain-containing protein</fullName>
    </recommendedName>
</protein>
<dbReference type="PROSITE" id="PS51082">
    <property type="entry name" value="WH2"/>
    <property type="match status" value="1"/>
</dbReference>
<dbReference type="GO" id="GO:0005884">
    <property type="term" value="C:actin filament"/>
    <property type="evidence" value="ECO:0007669"/>
    <property type="project" value="TreeGrafter"/>
</dbReference>
<accession>A0AA85IZM5</accession>
<feature type="compositionally biased region" description="Pro residues" evidence="1">
    <location>
        <begin position="127"/>
        <end position="151"/>
    </location>
</feature>
<feature type="compositionally biased region" description="Pro residues" evidence="1">
    <location>
        <begin position="1"/>
        <end position="20"/>
    </location>
</feature>
<dbReference type="PANTHER" id="PTHR45691">
    <property type="entry name" value="PROTEIN DIAPHANOUS"/>
    <property type="match status" value="1"/>
</dbReference>
<dbReference type="InterPro" id="IPR003124">
    <property type="entry name" value="WH2_dom"/>
</dbReference>
<name>A0AA85IZM5_TRIRE</name>
<evidence type="ECO:0000313" key="3">
    <source>
        <dbReference type="Proteomes" id="UP000050795"/>
    </source>
</evidence>
<proteinExistence type="predicted"/>
<dbReference type="WBParaSite" id="TREG1_131270.1">
    <property type="protein sequence ID" value="TREG1_131270.1"/>
    <property type="gene ID" value="TREG1_131270"/>
</dbReference>
<dbReference type="GO" id="GO:0030041">
    <property type="term" value="P:actin filament polymerization"/>
    <property type="evidence" value="ECO:0007669"/>
    <property type="project" value="TreeGrafter"/>
</dbReference>
<dbReference type="GO" id="GO:0003779">
    <property type="term" value="F:actin binding"/>
    <property type="evidence" value="ECO:0007669"/>
    <property type="project" value="InterPro"/>
</dbReference>
<feature type="region of interest" description="Disordered" evidence="1">
    <location>
        <begin position="334"/>
        <end position="354"/>
    </location>
</feature>
<feature type="domain" description="WH2" evidence="2">
    <location>
        <begin position="26"/>
        <end position="43"/>
    </location>
</feature>
<dbReference type="InterPro" id="IPR051412">
    <property type="entry name" value="Formin_Homology_Diaphanous_sf"/>
</dbReference>
<keyword evidence="3" id="KW-1185">Reference proteome</keyword>
<feature type="compositionally biased region" description="Pro residues" evidence="1">
    <location>
        <begin position="243"/>
        <end position="253"/>
    </location>
</feature>